<evidence type="ECO:0000313" key="1">
    <source>
        <dbReference type="EMBL" id="MBU4683276.1"/>
    </source>
</evidence>
<organism evidence="1 2">
    <name type="scientific">Cedecea davisae</name>
    <dbReference type="NCBI Taxonomy" id="158484"/>
    <lineage>
        <taxon>Bacteria</taxon>
        <taxon>Pseudomonadati</taxon>
        <taxon>Pseudomonadota</taxon>
        <taxon>Gammaproteobacteria</taxon>
        <taxon>Enterobacterales</taxon>
        <taxon>Enterobacteriaceae</taxon>
        <taxon>Cedecea</taxon>
    </lineage>
</organism>
<accession>A0ABS6DJ85</accession>
<gene>
    <name evidence="1" type="ORF">KC222_14780</name>
</gene>
<name>A0ABS6DJ85_9ENTR</name>
<dbReference type="EMBL" id="JAGRYU010000025">
    <property type="protein sequence ID" value="MBU4683276.1"/>
    <property type="molecule type" value="Genomic_DNA"/>
</dbReference>
<proteinExistence type="predicted"/>
<dbReference type="Proteomes" id="UP000686327">
    <property type="component" value="Unassembled WGS sequence"/>
</dbReference>
<reference evidence="2" key="1">
    <citation type="submission" date="2023-07" db="EMBL/GenBank/DDBJ databases">
        <title>Cedecea davisae an AmpC producer and its therapeutic implications.</title>
        <authorList>
            <person name="Notter J."/>
        </authorList>
    </citation>
    <scope>NUCLEOTIDE SEQUENCE [LARGE SCALE GENOMIC DNA]</scope>
    <source>
        <strain evidence="2">1</strain>
    </source>
</reference>
<comment type="caution">
    <text evidence="1">The sequence shown here is derived from an EMBL/GenBank/DDBJ whole genome shotgun (WGS) entry which is preliminary data.</text>
</comment>
<keyword evidence="2" id="KW-1185">Reference proteome</keyword>
<sequence>MNNELEKEIYLALRKFESTSGVGSSPTANELLKVIRPHYQKANAQEKQEIITRIEKLRAEPGVPFPANIEQLLSK</sequence>
<protein>
    <submittedName>
        <fullName evidence="1">Uncharacterized protein</fullName>
    </submittedName>
</protein>
<evidence type="ECO:0000313" key="2">
    <source>
        <dbReference type="Proteomes" id="UP000686327"/>
    </source>
</evidence>
<dbReference type="RefSeq" id="WP_216376308.1">
    <property type="nucleotide sequence ID" value="NZ_JAGRYT010000014.1"/>
</dbReference>